<dbReference type="Gene3D" id="3.40.50.360">
    <property type="match status" value="1"/>
</dbReference>
<dbReference type="PANTHER" id="PTHR43278:SF4">
    <property type="entry name" value="NAD(P)H-DEPENDENT FMN-CONTAINING OXIDOREDUCTASE YWQN-RELATED"/>
    <property type="match status" value="1"/>
</dbReference>
<name>A0ABR9ZNP6_9FIRM</name>
<evidence type="ECO:0000313" key="5">
    <source>
        <dbReference type="Proteomes" id="UP000614200"/>
    </source>
</evidence>
<sequence length="190" mass="21527">MKLQKWIAVIGSPRRGRNTEKLVDIIINVLKEKNISVEKYYLDRAQMSPCINCEYCIEAGQCHINDDISNILNEIKMSDGVILAGPSYNYNVTAQMKVLLDRTFSLNDFTGSVWRSRVGDGKKAIVVGNCKGSSKESMGYNTEAMRKVLDELEIEVLDVIEYFDTKFTPVGENMSKINCIEDRVRKSEVL</sequence>
<dbReference type="InterPro" id="IPR005025">
    <property type="entry name" value="FMN_Rdtase-like_dom"/>
</dbReference>
<dbReference type="PANTHER" id="PTHR43278">
    <property type="entry name" value="NAD(P)H-DEPENDENT FMN-CONTAINING OXIDOREDUCTASE YWQN-RELATED"/>
    <property type="match status" value="1"/>
</dbReference>
<dbReference type="InterPro" id="IPR029039">
    <property type="entry name" value="Flavoprotein-like_sf"/>
</dbReference>
<dbReference type="InterPro" id="IPR051796">
    <property type="entry name" value="ISF_SsuE-like"/>
</dbReference>
<dbReference type="RefSeq" id="WP_194700289.1">
    <property type="nucleotide sequence ID" value="NZ_JADKNH010000001.1"/>
</dbReference>
<accession>A0ABR9ZNP6</accession>
<keyword evidence="2" id="KW-0288">FMN</keyword>
<protein>
    <submittedName>
        <fullName evidence="4">Flavodoxin family protein</fullName>
    </submittedName>
</protein>
<evidence type="ECO:0000259" key="3">
    <source>
        <dbReference type="Pfam" id="PF03358"/>
    </source>
</evidence>
<feature type="domain" description="NADPH-dependent FMN reductase-like" evidence="3">
    <location>
        <begin position="5"/>
        <end position="153"/>
    </location>
</feature>
<evidence type="ECO:0000313" key="4">
    <source>
        <dbReference type="EMBL" id="MBF4692066.1"/>
    </source>
</evidence>
<dbReference type="Pfam" id="PF03358">
    <property type="entry name" value="FMN_red"/>
    <property type="match status" value="1"/>
</dbReference>
<proteinExistence type="predicted"/>
<organism evidence="4 5">
    <name type="scientific">Fusibacter ferrireducens</name>
    <dbReference type="NCBI Taxonomy" id="2785058"/>
    <lineage>
        <taxon>Bacteria</taxon>
        <taxon>Bacillati</taxon>
        <taxon>Bacillota</taxon>
        <taxon>Clostridia</taxon>
        <taxon>Eubacteriales</taxon>
        <taxon>Eubacteriales Family XII. Incertae Sedis</taxon>
        <taxon>Fusibacter</taxon>
    </lineage>
</organism>
<reference evidence="4 5" key="1">
    <citation type="submission" date="2020-11" db="EMBL/GenBank/DDBJ databases">
        <title>Fusibacter basophilias sp. nov.</title>
        <authorList>
            <person name="Qiu D."/>
        </authorList>
    </citation>
    <scope>NUCLEOTIDE SEQUENCE [LARGE SCALE GENOMIC DNA]</scope>
    <source>
        <strain evidence="4 5">Q10-2</strain>
    </source>
</reference>
<keyword evidence="5" id="KW-1185">Reference proteome</keyword>
<gene>
    <name evidence="4" type="ORF">ISU02_03000</name>
</gene>
<dbReference type="Proteomes" id="UP000614200">
    <property type="component" value="Unassembled WGS sequence"/>
</dbReference>
<comment type="caution">
    <text evidence="4">The sequence shown here is derived from an EMBL/GenBank/DDBJ whole genome shotgun (WGS) entry which is preliminary data.</text>
</comment>
<keyword evidence="1" id="KW-0285">Flavoprotein</keyword>
<evidence type="ECO:0000256" key="1">
    <source>
        <dbReference type="ARBA" id="ARBA00022630"/>
    </source>
</evidence>
<dbReference type="EMBL" id="JADKNH010000001">
    <property type="protein sequence ID" value="MBF4692066.1"/>
    <property type="molecule type" value="Genomic_DNA"/>
</dbReference>
<dbReference type="SUPFAM" id="SSF52218">
    <property type="entry name" value="Flavoproteins"/>
    <property type="match status" value="1"/>
</dbReference>
<evidence type="ECO:0000256" key="2">
    <source>
        <dbReference type="ARBA" id="ARBA00022643"/>
    </source>
</evidence>